<organism evidence="2 3">
    <name type="scientific">Brassica carinata</name>
    <name type="common">Ethiopian mustard</name>
    <name type="synonym">Abyssinian cabbage</name>
    <dbReference type="NCBI Taxonomy" id="52824"/>
    <lineage>
        <taxon>Eukaryota</taxon>
        <taxon>Viridiplantae</taxon>
        <taxon>Streptophyta</taxon>
        <taxon>Embryophyta</taxon>
        <taxon>Tracheophyta</taxon>
        <taxon>Spermatophyta</taxon>
        <taxon>Magnoliopsida</taxon>
        <taxon>eudicotyledons</taxon>
        <taxon>Gunneridae</taxon>
        <taxon>Pentapetalae</taxon>
        <taxon>rosids</taxon>
        <taxon>malvids</taxon>
        <taxon>Brassicales</taxon>
        <taxon>Brassicaceae</taxon>
        <taxon>Brassiceae</taxon>
        <taxon>Brassica</taxon>
    </lineage>
</organism>
<dbReference type="Proteomes" id="UP000886595">
    <property type="component" value="Unassembled WGS sequence"/>
</dbReference>
<proteinExistence type="predicted"/>
<evidence type="ECO:0000313" key="3">
    <source>
        <dbReference type="Proteomes" id="UP000886595"/>
    </source>
</evidence>
<keyword evidence="3" id="KW-1185">Reference proteome</keyword>
<evidence type="ECO:0000256" key="1">
    <source>
        <dbReference type="SAM" id="MobiDB-lite"/>
    </source>
</evidence>
<gene>
    <name evidence="2" type="ORF">Bca52824_054139</name>
</gene>
<sequence length="232" mass="26147">MPVEKTMETVEDPDAEKILEDEDWMANEINYDDDDLMNEDDLLIEDMEHEAAPIVSAKVSKQSTTDGLSVLEESNKLSAKPSPHARSDHRSDARPAQTPSSSSRPSPAKKKRGFPSPLVTGVSLRQRNILVGRISKPKASKNGPKLSPAHTQVPSETEKAEPFSKNSKKTAKGFDARARMGSGYSGDNRESREIIWDRKIMWDLWRWAYSKLVNEIHGDSAEIFLDRRQDWD</sequence>
<protein>
    <submittedName>
        <fullName evidence="2">Uncharacterized protein</fullName>
    </submittedName>
</protein>
<dbReference type="EMBL" id="JAAMPC010000011">
    <property type="protein sequence ID" value="KAG2282919.1"/>
    <property type="molecule type" value="Genomic_DNA"/>
</dbReference>
<evidence type="ECO:0000313" key="2">
    <source>
        <dbReference type="EMBL" id="KAG2282919.1"/>
    </source>
</evidence>
<name>A0A8X7R5K1_BRACI</name>
<accession>A0A8X7R5K1</accession>
<feature type="compositionally biased region" description="Low complexity" evidence="1">
    <location>
        <begin position="94"/>
        <end position="106"/>
    </location>
</feature>
<reference evidence="2 3" key="1">
    <citation type="submission" date="2020-02" db="EMBL/GenBank/DDBJ databases">
        <authorList>
            <person name="Ma Q."/>
            <person name="Huang Y."/>
            <person name="Song X."/>
            <person name="Pei D."/>
        </authorList>
    </citation>
    <scope>NUCLEOTIDE SEQUENCE [LARGE SCALE GENOMIC DNA]</scope>
    <source>
        <strain evidence="2">Sxm20200214</strain>
        <tissue evidence="2">Leaf</tissue>
    </source>
</reference>
<feature type="region of interest" description="Disordered" evidence="1">
    <location>
        <begin position="130"/>
        <end position="188"/>
    </location>
</feature>
<comment type="caution">
    <text evidence="2">The sequence shown here is derived from an EMBL/GenBank/DDBJ whole genome shotgun (WGS) entry which is preliminary data.</text>
</comment>
<dbReference type="OrthoDB" id="10470128at2759"/>
<dbReference type="AlphaFoldDB" id="A0A8X7R5K1"/>
<feature type="region of interest" description="Disordered" evidence="1">
    <location>
        <begin position="54"/>
        <end position="118"/>
    </location>
</feature>